<evidence type="ECO:0000256" key="1">
    <source>
        <dbReference type="SAM" id="MobiDB-lite"/>
    </source>
</evidence>
<keyword evidence="4" id="KW-1185">Reference proteome</keyword>
<dbReference type="InterPro" id="IPR027417">
    <property type="entry name" value="P-loop_NTPase"/>
</dbReference>
<feature type="compositionally biased region" description="Low complexity" evidence="1">
    <location>
        <begin position="351"/>
        <end position="361"/>
    </location>
</feature>
<name>A0A507BWP9_9FUNG</name>
<dbReference type="GO" id="GO:0016887">
    <property type="term" value="F:ATP hydrolysis activity"/>
    <property type="evidence" value="ECO:0007669"/>
    <property type="project" value="InterPro"/>
</dbReference>
<dbReference type="CDD" id="cd23767">
    <property type="entry name" value="IQCD"/>
    <property type="match status" value="1"/>
</dbReference>
<dbReference type="InterPro" id="IPR003593">
    <property type="entry name" value="AAA+_ATPase"/>
</dbReference>
<dbReference type="SMART" id="SM00382">
    <property type="entry name" value="AAA"/>
    <property type="match status" value="1"/>
</dbReference>
<dbReference type="STRING" id="1806994.A0A507BWP9"/>
<dbReference type="PANTHER" id="PTHR14690:SF0">
    <property type="entry name" value="IQ MOTIF CONTAINING WITH AAA DOMAIN 1"/>
    <property type="match status" value="1"/>
</dbReference>
<feature type="domain" description="AAA+ ATPase" evidence="2">
    <location>
        <begin position="564"/>
        <end position="702"/>
    </location>
</feature>
<accession>A0A507BWP9</accession>
<feature type="compositionally biased region" description="Basic and acidic residues" evidence="1">
    <location>
        <begin position="362"/>
        <end position="382"/>
    </location>
</feature>
<feature type="compositionally biased region" description="Basic residues" evidence="1">
    <location>
        <begin position="459"/>
        <end position="475"/>
    </location>
</feature>
<dbReference type="Pfam" id="PF00004">
    <property type="entry name" value="AAA"/>
    <property type="match status" value="1"/>
</dbReference>
<organism evidence="3 4">
    <name type="scientific">Synchytrium microbalum</name>
    <dbReference type="NCBI Taxonomy" id="1806994"/>
    <lineage>
        <taxon>Eukaryota</taxon>
        <taxon>Fungi</taxon>
        <taxon>Fungi incertae sedis</taxon>
        <taxon>Chytridiomycota</taxon>
        <taxon>Chytridiomycota incertae sedis</taxon>
        <taxon>Chytridiomycetes</taxon>
        <taxon>Synchytriales</taxon>
        <taxon>Synchytriaceae</taxon>
        <taxon>Synchytrium</taxon>
    </lineage>
</organism>
<dbReference type="RefSeq" id="XP_031024289.1">
    <property type="nucleotide sequence ID" value="XM_031169771.1"/>
</dbReference>
<evidence type="ECO:0000313" key="4">
    <source>
        <dbReference type="Proteomes" id="UP000319731"/>
    </source>
</evidence>
<dbReference type="Gene3D" id="3.40.50.300">
    <property type="entry name" value="P-loop containing nucleotide triphosphate hydrolases"/>
    <property type="match status" value="1"/>
</dbReference>
<dbReference type="PROSITE" id="PS50096">
    <property type="entry name" value="IQ"/>
    <property type="match status" value="1"/>
</dbReference>
<dbReference type="EMBL" id="QEAO01000022">
    <property type="protein sequence ID" value="TPX33247.1"/>
    <property type="molecule type" value="Genomic_DNA"/>
</dbReference>
<feature type="region of interest" description="Disordered" evidence="1">
    <location>
        <begin position="456"/>
        <end position="488"/>
    </location>
</feature>
<dbReference type="GO" id="GO:0005524">
    <property type="term" value="F:ATP binding"/>
    <property type="evidence" value="ECO:0007669"/>
    <property type="project" value="InterPro"/>
</dbReference>
<feature type="region of interest" description="Disordered" evidence="1">
    <location>
        <begin position="330"/>
        <end position="382"/>
    </location>
</feature>
<protein>
    <recommendedName>
        <fullName evidence="2">AAA+ ATPase domain-containing protein</fullName>
    </recommendedName>
</protein>
<evidence type="ECO:0000259" key="2">
    <source>
        <dbReference type="SMART" id="SM00382"/>
    </source>
</evidence>
<feature type="compositionally biased region" description="Basic and acidic residues" evidence="1">
    <location>
        <begin position="476"/>
        <end position="488"/>
    </location>
</feature>
<dbReference type="SMART" id="SM00015">
    <property type="entry name" value="IQ"/>
    <property type="match status" value="2"/>
</dbReference>
<dbReference type="Proteomes" id="UP000319731">
    <property type="component" value="Unassembled WGS sequence"/>
</dbReference>
<dbReference type="Pfam" id="PF00612">
    <property type="entry name" value="IQ"/>
    <property type="match status" value="1"/>
</dbReference>
<dbReference type="InterPro" id="IPR000048">
    <property type="entry name" value="IQ_motif_EF-hand-BS"/>
</dbReference>
<dbReference type="Gene3D" id="1.20.5.190">
    <property type="match status" value="1"/>
</dbReference>
<reference evidence="3 4" key="1">
    <citation type="journal article" date="2019" name="Sci. Rep.">
        <title>Comparative genomics of chytrid fungi reveal insights into the obligate biotrophic and pathogenic lifestyle of Synchytrium endobioticum.</title>
        <authorList>
            <person name="van de Vossenberg B.T.L.H."/>
            <person name="Warris S."/>
            <person name="Nguyen H.D.T."/>
            <person name="van Gent-Pelzer M.P.E."/>
            <person name="Joly D.L."/>
            <person name="van de Geest H.C."/>
            <person name="Bonants P.J.M."/>
            <person name="Smith D.S."/>
            <person name="Levesque C.A."/>
            <person name="van der Lee T.A.J."/>
        </authorList>
    </citation>
    <scope>NUCLEOTIDE SEQUENCE [LARGE SCALE GENOMIC DNA]</scope>
    <source>
        <strain evidence="3 4">JEL517</strain>
    </source>
</reference>
<comment type="caution">
    <text evidence="3">The sequence shown here is derived from an EMBL/GenBank/DDBJ whole genome shotgun (WGS) entry which is preliminary data.</text>
</comment>
<proteinExistence type="predicted"/>
<dbReference type="AlphaFoldDB" id="A0A507BWP9"/>
<dbReference type="SUPFAM" id="SSF52540">
    <property type="entry name" value="P-loop containing nucleoside triphosphate hydrolases"/>
    <property type="match status" value="1"/>
</dbReference>
<dbReference type="PANTHER" id="PTHR14690">
    <property type="entry name" value="IQ MOTIF CONTAINING WITH AAA DOMAIN 1"/>
    <property type="match status" value="1"/>
</dbReference>
<gene>
    <name evidence="3" type="ORF">SmJEL517_g03843</name>
</gene>
<evidence type="ECO:0000313" key="3">
    <source>
        <dbReference type="EMBL" id="TPX33247.1"/>
    </source>
</evidence>
<dbReference type="InterPro" id="IPR052267">
    <property type="entry name" value="N-DRC_Component"/>
</dbReference>
<dbReference type="InterPro" id="IPR003959">
    <property type="entry name" value="ATPase_AAA_core"/>
</dbReference>
<dbReference type="OrthoDB" id="3046016at2759"/>
<sequence>MSNRTYNELWAEASEKLVSQADYEKSKEAALAPKDRDSALQHLAILYINYVQIFRSVENAYDQVVHPQKRRLLRDLLLSVTGRLLEVKQKLVELQCSDIQHFPDILIDMKLVPEDLNVAIPRFYVEDRAKDLEARRQLMNSLSAKTFGATEITPLFPAMSVDEAVGLIQKNERGRQGRLRAKHMREIRLQAKREQELDAHDDASVVQNAAIRIQKTWRGFRARKEAAATLHAELEFLKMQPSARGGSSAAKALSEQNRARRKITQTQHEEEYQQALINTKEKLMKVEGPEIRETMQDNFRQWYMDHKKTHGKFPEFPSEDEWNTPGFSFMGPPAVTVGGDGDDQIGKKSRGSSASSKSAAVKKGDKKDAKGKGGDDAADEDPFKLDKSEFLKDISAAQTAYAVKWATKHETDNFAQKHDQETIRVDKRKEVEAEIKQQIYEVLKDELENLKLSVDREKSKAKKGDKKGKGGKKGKEKGGKKGKKEKDLTANRTMEDLIAELVEAGILLRAPELSINDFKGSVSLLSTFATQAPVITPTLSDVKRAVTEFCILPLGLPATVKAPAITSMLLVGAKGTGKTQLTGAIASETGAHIFNISPKHISGLYTGKAATTKMIHMVFKVAKANPPSVIYIDGVEMIFAKKVPKEDTSDPKRLKKDLTKQLKGLEVSDRVLVVGNSTHPWDGDIKALVPCFDKVLLVPLPDYASRGYLWKEYIETQKGVSLANINITLLTRLSEGMSAGDLKLICDRTMTDRRLKLVRHHPLNTNEFIKQLIKLLPINREEDSLMQDWFSKTTLAKKRAAILDDSAAAATDKKGAKK</sequence>
<dbReference type="Gene3D" id="1.10.8.60">
    <property type="match status" value="1"/>
</dbReference>
<dbReference type="GeneID" id="42005068"/>